<evidence type="ECO:0000313" key="2">
    <source>
        <dbReference type="Proteomes" id="UP000694044"/>
    </source>
</evidence>
<evidence type="ECO:0000313" key="1">
    <source>
        <dbReference type="EMBL" id="KAG7376164.1"/>
    </source>
</evidence>
<organism evidence="1 2">
    <name type="scientific">Phytophthora pseudosyringae</name>
    <dbReference type="NCBI Taxonomy" id="221518"/>
    <lineage>
        <taxon>Eukaryota</taxon>
        <taxon>Sar</taxon>
        <taxon>Stramenopiles</taxon>
        <taxon>Oomycota</taxon>
        <taxon>Peronosporomycetes</taxon>
        <taxon>Peronosporales</taxon>
        <taxon>Peronosporaceae</taxon>
        <taxon>Phytophthora</taxon>
    </lineage>
</organism>
<dbReference type="EMBL" id="JAGDFM010000786">
    <property type="protein sequence ID" value="KAG7376164.1"/>
    <property type="molecule type" value="Genomic_DNA"/>
</dbReference>
<proteinExistence type="predicted"/>
<dbReference type="Proteomes" id="UP000694044">
    <property type="component" value="Unassembled WGS sequence"/>
</dbReference>
<accession>A0A8T1V9B6</accession>
<dbReference type="AlphaFoldDB" id="A0A8T1V9B6"/>
<keyword evidence="2" id="KW-1185">Reference proteome</keyword>
<sequence length="529" mass="58824">MLELHGCYSIHPHGGGIGKSVFYAYFFQRFLKEVDDTWIIAMAYRKNHIYKATVFKDDGKSEELGFPSTKDIGMAWKMAHKQGKKVFFLCDGPPDRMLSPMVVFTSPNEEWLKEVKKDHSTLYMPLWTCEELKEAAFALGLAESSGITDEAVEARFNTFGGVARECFLPTEFMEETKSELVTEIDGISNTTELVSLLEGRKTRMVCHRVLHYVPSESKRTARTKKLASPFVVEKVAQRMLSVAKNTREGLRTALDGIPQGASLVGWIFETGAHEGLQRGCKLQARLLQDNDIPGNSDINDVQLEQMFEIAASPQPDEFKLKDLSPAAAMRGPYHKPESDQFESIDGFYLPKMDSTEVTAPELVTWNTSNRLILFQMTISKTHPVNASGIISVLKKLGLLKAVKSNPKQAALVFVVPENIVAGYKRQKITAEATESDSRQKITAEATESDSVLSVKGIGPQAGEKLAQLHIRTINELNAAIDAKTLPAKTIQPQAITSLRDMRDKTYSEAMAKIPQYVCSFSRTEEAASD</sequence>
<reference evidence="1" key="1">
    <citation type="submission" date="2021-02" db="EMBL/GenBank/DDBJ databases">
        <authorList>
            <person name="Palmer J.M."/>
        </authorList>
    </citation>
    <scope>NUCLEOTIDE SEQUENCE</scope>
    <source>
        <strain evidence="1">SCRP734</strain>
    </source>
</reference>
<gene>
    <name evidence="1" type="ORF">PHYPSEUDO_014143</name>
</gene>
<dbReference type="PANTHER" id="PTHR33129">
    <property type="entry name" value="PROTEIN KINASE DOMAIN-CONTAINING PROTEIN-RELATED"/>
    <property type="match status" value="1"/>
</dbReference>
<dbReference type="PANTHER" id="PTHR33129:SF1">
    <property type="entry name" value="ATP-BINDING PROTEIN"/>
    <property type="match status" value="1"/>
</dbReference>
<name>A0A8T1V9B6_9STRA</name>
<dbReference type="OrthoDB" id="129047at2759"/>
<protein>
    <recommendedName>
        <fullName evidence="3">Crinkler (CRN) family protein</fullName>
    </recommendedName>
</protein>
<dbReference type="InterPro" id="IPR052980">
    <property type="entry name" value="Crinkler_effector"/>
</dbReference>
<evidence type="ECO:0008006" key="3">
    <source>
        <dbReference type="Google" id="ProtNLM"/>
    </source>
</evidence>
<comment type="caution">
    <text evidence="1">The sequence shown here is derived from an EMBL/GenBank/DDBJ whole genome shotgun (WGS) entry which is preliminary data.</text>
</comment>